<name>A0ACC2IIX3_9PLEO</name>
<evidence type="ECO:0000313" key="1">
    <source>
        <dbReference type="EMBL" id="KAJ8115145.1"/>
    </source>
</evidence>
<protein>
    <submittedName>
        <fullName evidence="1">Uncharacterized protein</fullName>
    </submittedName>
</protein>
<keyword evidence="2" id="KW-1185">Reference proteome</keyword>
<gene>
    <name evidence="1" type="ORF">OPT61_g3132</name>
</gene>
<organism evidence="1 2">
    <name type="scientific">Boeremia exigua</name>
    <dbReference type="NCBI Taxonomy" id="749465"/>
    <lineage>
        <taxon>Eukaryota</taxon>
        <taxon>Fungi</taxon>
        <taxon>Dikarya</taxon>
        <taxon>Ascomycota</taxon>
        <taxon>Pezizomycotina</taxon>
        <taxon>Dothideomycetes</taxon>
        <taxon>Pleosporomycetidae</taxon>
        <taxon>Pleosporales</taxon>
        <taxon>Pleosporineae</taxon>
        <taxon>Didymellaceae</taxon>
        <taxon>Boeremia</taxon>
    </lineage>
</organism>
<proteinExistence type="predicted"/>
<sequence length="453" mass="50841">MAVGLRSAGLRRVQQCAQDNHGSVLQLPLATPRGDYETPFSFNSRRILHSPRARHTGRSQSPCDVAGVVAMEPFSMPPEWAEYHARGARTDSRTLPPAAFPSLPIDQPSQPAALERSSNTRDVVDLTESDEDDEPPSSRQLDRSDVISELRWNAINYHYDEHNSIHEPVGEDVLAERERLVRDGALPNARGPRERKRRTVVPRSVNCDHIQKKYEELMTRRKAVEKRLRELGYMDTQLGASPRVAQAMKPPPKPATIDALWRIVQDLERLTHKLKTIEDNARGVRKAKKRFFGKLPEPAPPEPKRVFRRGATDSCLPAVGWDNDPEWQAIQATAKKTQVAVEKPETGPAVALNWMRPHHTLRAAVPGGFPGRPALAVEQRSHNGVRGTLVEKVNSDNDDVARDSDVVVGDVRGTLETMDFDNNDVDRDANIFDCLNDDSMAAWNQNRLLHELQ</sequence>
<dbReference type="EMBL" id="JAPHNI010000155">
    <property type="protein sequence ID" value="KAJ8115145.1"/>
    <property type="molecule type" value="Genomic_DNA"/>
</dbReference>
<comment type="caution">
    <text evidence="1">The sequence shown here is derived from an EMBL/GenBank/DDBJ whole genome shotgun (WGS) entry which is preliminary data.</text>
</comment>
<reference evidence="1" key="1">
    <citation type="submission" date="2022-11" db="EMBL/GenBank/DDBJ databases">
        <title>Genome Sequence of Boeremia exigua.</title>
        <authorList>
            <person name="Buettner E."/>
        </authorList>
    </citation>
    <scope>NUCLEOTIDE SEQUENCE</scope>
    <source>
        <strain evidence="1">CU02</strain>
    </source>
</reference>
<evidence type="ECO:0000313" key="2">
    <source>
        <dbReference type="Proteomes" id="UP001153331"/>
    </source>
</evidence>
<accession>A0ACC2IIX3</accession>
<dbReference type="Proteomes" id="UP001153331">
    <property type="component" value="Unassembled WGS sequence"/>
</dbReference>